<dbReference type="Gene3D" id="1.10.10.600">
    <property type="entry name" value="IscX-like"/>
    <property type="match status" value="1"/>
</dbReference>
<dbReference type="KEGG" id="tot:TOT_010000086"/>
<gene>
    <name evidence="1" type="ORF">TOT_010000086</name>
</gene>
<dbReference type="AlphaFoldDB" id="J7M848"/>
<dbReference type="OrthoDB" id="373638at2759"/>
<dbReference type="Pfam" id="PF04384">
    <property type="entry name" value="Fe-S_assembly"/>
    <property type="match status" value="1"/>
</dbReference>
<proteinExistence type="predicted"/>
<dbReference type="SUPFAM" id="SSF140319">
    <property type="entry name" value="IscX-like"/>
    <property type="match status" value="1"/>
</dbReference>
<dbReference type="GeneID" id="20713051"/>
<accession>J7M848</accession>
<dbReference type="PANTHER" id="PTHR37532:SF1">
    <property type="entry name" value="PROTEIN ISCX"/>
    <property type="match status" value="1"/>
</dbReference>
<evidence type="ECO:0000313" key="2">
    <source>
        <dbReference type="Proteomes" id="UP000003786"/>
    </source>
</evidence>
<dbReference type="PANTHER" id="PTHR37532">
    <property type="entry name" value="PROTEIN ISCX"/>
    <property type="match status" value="1"/>
</dbReference>
<dbReference type="EMBL" id="AP011946">
    <property type="protein sequence ID" value="BAM38618.1"/>
    <property type="molecule type" value="Genomic_DNA"/>
</dbReference>
<dbReference type="RefSeq" id="XP_009688919.1">
    <property type="nucleotide sequence ID" value="XM_009690624.1"/>
</dbReference>
<reference evidence="1 2" key="1">
    <citation type="journal article" date="2012" name="MBio">
        <title>Comparative genome analysis of three eukaryotic parasites with differing abilities to transform leukocytes reveals key mediators of Theileria-induced leukocyte transformation.</title>
        <authorList>
            <person name="Hayashida K."/>
            <person name="Hara Y."/>
            <person name="Abe T."/>
            <person name="Yamasaki C."/>
            <person name="Toyoda A."/>
            <person name="Kosuge T."/>
            <person name="Suzuki Y."/>
            <person name="Sato Y."/>
            <person name="Kawashima S."/>
            <person name="Katayama T."/>
            <person name="Wakaguri H."/>
            <person name="Inoue N."/>
            <person name="Homma K."/>
            <person name="Tada-Umezaki M."/>
            <person name="Yagi Y."/>
            <person name="Fujii Y."/>
            <person name="Habara T."/>
            <person name="Kanehisa M."/>
            <person name="Watanabe H."/>
            <person name="Ito K."/>
            <person name="Gojobori T."/>
            <person name="Sugawara H."/>
            <person name="Imanishi T."/>
            <person name="Weir W."/>
            <person name="Gardner M."/>
            <person name="Pain A."/>
            <person name="Shiels B."/>
            <person name="Hattori M."/>
            <person name="Nene V."/>
            <person name="Sugimoto C."/>
        </authorList>
    </citation>
    <scope>NUCLEOTIDE SEQUENCE [LARGE SCALE GENOMIC DNA]</scope>
    <source>
        <strain evidence="1 2">Shintoku</strain>
    </source>
</reference>
<name>J7M848_THEOR</name>
<dbReference type="GO" id="GO:0016226">
    <property type="term" value="P:iron-sulfur cluster assembly"/>
    <property type="evidence" value="ECO:0007669"/>
    <property type="project" value="InterPro"/>
</dbReference>
<evidence type="ECO:0000313" key="1">
    <source>
        <dbReference type="EMBL" id="BAM38618.1"/>
    </source>
</evidence>
<dbReference type="InterPro" id="IPR007479">
    <property type="entry name" value="ISC_FeS_clus_asmbl_IscsX"/>
</dbReference>
<dbReference type="NCBIfam" id="TIGR03412">
    <property type="entry name" value="iscX_yfhJ"/>
    <property type="match status" value="1"/>
</dbReference>
<dbReference type="GO" id="GO:0008198">
    <property type="term" value="F:ferrous iron binding"/>
    <property type="evidence" value="ECO:0007669"/>
    <property type="project" value="TreeGrafter"/>
</dbReference>
<dbReference type="Proteomes" id="UP000003786">
    <property type="component" value="Chromosome 1"/>
</dbReference>
<keyword evidence="2" id="KW-1185">Reference proteome</keyword>
<organism evidence="1 2">
    <name type="scientific">Theileria orientalis strain Shintoku</name>
    <dbReference type="NCBI Taxonomy" id="869250"/>
    <lineage>
        <taxon>Eukaryota</taxon>
        <taxon>Sar</taxon>
        <taxon>Alveolata</taxon>
        <taxon>Apicomplexa</taxon>
        <taxon>Aconoidasida</taxon>
        <taxon>Piroplasmida</taxon>
        <taxon>Theileriidae</taxon>
        <taxon>Theileria</taxon>
    </lineage>
</organism>
<sequence>MRCQAVLTRCSNVIFIPVSFKATLCLPRLYLSLKVMSLNGYRQGCCKTVDSISYGFDRNLLQDVNFALTRHLSYSASRATKSKVTWDDHEDISELLFEKHKTLNPLSLRFTDLHEMVKEVVRSSYALDISGECSEGALERIQMSWLELYEQD</sequence>
<protein>
    <submittedName>
        <fullName evidence="1">Uncharacterized protein</fullName>
    </submittedName>
</protein>
<dbReference type="eggNOG" id="ENOG502QWVC">
    <property type="taxonomic scope" value="Eukaryota"/>
</dbReference>
<dbReference type="InterPro" id="IPR036762">
    <property type="entry name" value="IscX-like_sf"/>
</dbReference>
<dbReference type="GO" id="GO:0005829">
    <property type="term" value="C:cytosol"/>
    <property type="evidence" value="ECO:0007669"/>
    <property type="project" value="TreeGrafter"/>
</dbReference>
<dbReference type="VEuPathDB" id="PiroplasmaDB:TOT_010000086"/>